<dbReference type="SUPFAM" id="SSF55729">
    <property type="entry name" value="Acyl-CoA N-acyltransferases (Nat)"/>
    <property type="match status" value="1"/>
</dbReference>
<dbReference type="EMBL" id="LT598467">
    <property type="protein sequence ID" value="SCU95974.1"/>
    <property type="molecule type" value="Genomic_DNA"/>
</dbReference>
<dbReference type="PANTHER" id="PTHR43138:SF1">
    <property type="entry name" value="N-ACETYLTRANSFERASE ACA1"/>
    <property type="match status" value="1"/>
</dbReference>
<evidence type="ECO:0000259" key="1">
    <source>
        <dbReference type="Pfam" id="PF00583"/>
    </source>
</evidence>
<dbReference type="GO" id="GO:0005634">
    <property type="term" value="C:nucleus"/>
    <property type="evidence" value="ECO:0007669"/>
    <property type="project" value="TreeGrafter"/>
</dbReference>
<evidence type="ECO:0000313" key="2">
    <source>
        <dbReference type="EMBL" id="SCU95974.1"/>
    </source>
</evidence>
<dbReference type="AlphaFoldDB" id="A0A1G4JXY5"/>
<organism evidence="2 3">
    <name type="scientific">Lachancea mirantina</name>
    <dbReference type="NCBI Taxonomy" id="1230905"/>
    <lineage>
        <taxon>Eukaryota</taxon>
        <taxon>Fungi</taxon>
        <taxon>Dikarya</taxon>
        <taxon>Ascomycota</taxon>
        <taxon>Saccharomycotina</taxon>
        <taxon>Saccharomycetes</taxon>
        <taxon>Saccharomycetales</taxon>
        <taxon>Saccharomycetaceae</taxon>
        <taxon>Lachancea</taxon>
    </lineage>
</organism>
<dbReference type="InterPro" id="IPR016181">
    <property type="entry name" value="Acyl_CoA_acyltransferase"/>
</dbReference>
<dbReference type="STRING" id="1230905.A0A1G4JXY5"/>
<dbReference type="InterPro" id="IPR000182">
    <property type="entry name" value="GNAT_dom"/>
</dbReference>
<dbReference type="Gene3D" id="3.40.630.30">
    <property type="match status" value="1"/>
</dbReference>
<gene>
    <name evidence="2" type="ORF">LAMI_0F04654G</name>
</gene>
<dbReference type="Pfam" id="PF00583">
    <property type="entry name" value="Acetyltransf_1"/>
    <property type="match status" value="1"/>
</dbReference>
<proteinExistence type="predicted"/>
<accession>A0A1G4JXY5</accession>
<keyword evidence="3" id="KW-1185">Reference proteome</keyword>
<dbReference type="Proteomes" id="UP000191024">
    <property type="component" value="Chromosome F"/>
</dbReference>
<evidence type="ECO:0000313" key="3">
    <source>
        <dbReference type="Proteomes" id="UP000191024"/>
    </source>
</evidence>
<protein>
    <submittedName>
        <fullName evidence="2">LAMI_0F04654g1_1</fullName>
    </submittedName>
</protein>
<name>A0A1G4JXY5_9SACH</name>
<dbReference type="InterPro" id="IPR052742">
    <property type="entry name" value="Mito_N-acetyltransferase"/>
</dbReference>
<reference evidence="3" key="1">
    <citation type="submission" date="2016-03" db="EMBL/GenBank/DDBJ databases">
        <authorList>
            <person name="Devillers H."/>
        </authorList>
    </citation>
    <scope>NUCLEOTIDE SEQUENCE [LARGE SCALE GENOMIC DNA]</scope>
</reference>
<dbReference type="OrthoDB" id="10264707at2759"/>
<dbReference type="PANTHER" id="PTHR43138">
    <property type="entry name" value="ACETYLTRANSFERASE, GNAT FAMILY"/>
    <property type="match status" value="1"/>
</dbReference>
<dbReference type="GO" id="GO:0016747">
    <property type="term" value="F:acyltransferase activity, transferring groups other than amino-acyl groups"/>
    <property type="evidence" value="ECO:0007669"/>
    <property type="project" value="InterPro"/>
</dbReference>
<feature type="domain" description="N-acetyltransferase" evidence="1">
    <location>
        <begin position="105"/>
        <end position="177"/>
    </location>
</feature>
<sequence>MLRNGPSFFKPSETIDRPLHFRLLKSDSIATAFPVYSAQDIPEGLVHHLHDQFNAEIEAGNTYPLLEKLSLDEFVNYWFHSFCVVVIKTDADQINASWTNWNELFLGTFYIKPNYVGRCSHNCNGGFLVSSHHRGQKIGYRLGQVYLKWAPLLGYQYSVFNLVFATNVASWKLWDAFKFNRIGCIPKAAVLKGHDDRVDAIMYGKDLTSVEPELLHDLTI</sequence>